<organism evidence="7 8">
    <name type="scientific">Buchnera aphidicola</name>
    <name type="common">Aphis nerii</name>
    <dbReference type="NCBI Taxonomy" id="1241835"/>
    <lineage>
        <taxon>Bacteria</taxon>
        <taxon>Pseudomonadati</taxon>
        <taxon>Pseudomonadota</taxon>
        <taxon>Gammaproteobacteria</taxon>
        <taxon>Enterobacterales</taxon>
        <taxon>Erwiniaceae</taxon>
        <taxon>Buchnera</taxon>
    </lineage>
</organism>
<dbReference type="Pfam" id="PF01872">
    <property type="entry name" value="RibD_C"/>
    <property type="match status" value="1"/>
</dbReference>
<dbReference type="GO" id="GO:0050661">
    <property type="term" value="F:NADP binding"/>
    <property type="evidence" value="ECO:0007669"/>
    <property type="project" value="InterPro"/>
</dbReference>
<dbReference type="GO" id="GO:0008703">
    <property type="term" value="F:5-amino-6-(5-phosphoribosylamino)uracil reductase activity"/>
    <property type="evidence" value="ECO:0007669"/>
    <property type="project" value="UniProtKB-EC"/>
</dbReference>
<dbReference type="InterPro" id="IPR050765">
    <property type="entry name" value="Riboflavin_Biosynth_HTPR"/>
</dbReference>
<evidence type="ECO:0000256" key="4">
    <source>
        <dbReference type="ARBA" id="ARBA00022857"/>
    </source>
</evidence>
<dbReference type="InterPro" id="IPR004794">
    <property type="entry name" value="Eubact_RibD"/>
</dbReference>
<evidence type="ECO:0000256" key="5">
    <source>
        <dbReference type="ARBA" id="ARBA00023002"/>
    </source>
</evidence>
<name>A0A4D6XP19_9GAMM</name>
<evidence type="ECO:0000256" key="1">
    <source>
        <dbReference type="ARBA" id="ARBA00004910"/>
    </source>
</evidence>
<dbReference type="InterPro" id="IPR002734">
    <property type="entry name" value="RibDG_C"/>
</dbReference>
<proteinExistence type="predicted"/>
<keyword evidence="3" id="KW-0686">Riboflavin biosynthesis</keyword>
<reference evidence="7 8" key="1">
    <citation type="submission" date="2018-12" db="EMBL/GenBank/DDBJ databases">
        <authorList>
            <person name="Chong R.A."/>
        </authorList>
    </citation>
    <scope>NUCLEOTIDE SEQUENCE [LARGE SCALE GENOMIC DNA]</scope>
    <source>
        <strain evidence="7 8">Ane</strain>
    </source>
</reference>
<dbReference type="SUPFAM" id="SSF53597">
    <property type="entry name" value="Dihydrofolate reductase-like"/>
    <property type="match status" value="1"/>
</dbReference>
<accession>A0A4D6XP19</accession>
<dbReference type="InterPro" id="IPR024072">
    <property type="entry name" value="DHFR-like_dom_sf"/>
</dbReference>
<dbReference type="Gene3D" id="3.40.430.10">
    <property type="entry name" value="Dihydrofolate Reductase, subunit A"/>
    <property type="match status" value="1"/>
</dbReference>
<dbReference type="EC" id="1.1.1.193" evidence="2"/>
<sequence>MSIDGRIAMKNGESKWISSKSSRQDVQIFRAKSSAILSTSKTILYDNSQLTVRTKEFNKKILSKFPKKDFKHPIRIIIDSKNRMKKTHKIMQTKEKILLIRLKPDNELWPENIKQIIIKPNEKKIDIISTLKFIGNLEINNLWIEAGSNFSGHLLKMQLIDEIIIYIAPKILGHEAKPLFFLKNNLTLFECIKFNFLDFRKIGPDIRLILKPQKK</sequence>
<dbReference type="GO" id="GO:0008835">
    <property type="term" value="F:diaminohydroxyphosphoribosylaminopyrimidine deaminase activity"/>
    <property type="evidence" value="ECO:0007669"/>
    <property type="project" value="InterPro"/>
</dbReference>
<evidence type="ECO:0000313" key="8">
    <source>
        <dbReference type="Proteomes" id="UP000298791"/>
    </source>
</evidence>
<dbReference type="Proteomes" id="UP000298791">
    <property type="component" value="Chromosome"/>
</dbReference>
<evidence type="ECO:0000313" key="7">
    <source>
        <dbReference type="EMBL" id="QCI18982.1"/>
    </source>
</evidence>
<dbReference type="PANTHER" id="PTHR38011">
    <property type="entry name" value="DIHYDROFOLATE REDUCTASE FAMILY PROTEIN (AFU_ORTHOLOGUE AFUA_8G06820)"/>
    <property type="match status" value="1"/>
</dbReference>
<evidence type="ECO:0000256" key="3">
    <source>
        <dbReference type="ARBA" id="ARBA00022619"/>
    </source>
</evidence>
<dbReference type="OrthoDB" id="9800865at2"/>
<dbReference type="NCBIfam" id="TIGR00326">
    <property type="entry name" value="eubact_ribD"/>
    <property type="match status" value="1"/>
</dbReference>
<dbReference type="UniPathway" id="UPA00275">
    <property type="reaction ID" value="UER00402"/>
</dbReference>
<comment type="pathway">
    <text evidence="1">Cofactor biosynthesis; riboflavin biosynthesis; 5-amino-6-(D-ribitylamino)uracil from GTP: step 3/4.</text>
</comment>
<dbReference type="AlphaFoldDB" id="A0A4D6XP19"/>
<keyword evidence="5 7" id="KW-0560">Oxidoreductase</keyword>
<dbReference type="NCBIfam" id="TIGR00227">
    <property type="entry name" value="ribD_Cterm"/>
    <property type="match status" value="1"/>
</dbReference>
<gene>
    <name evidence="7" type="primary">ribD</name>
    <name evidence="7" type="ORF">D9V64_02345</name>
</gene>
<keyword evidence="7" id="KW-0378">Hydrolase</keyword>
<dbReference type="InterPro" id="IPR011549">
    <property type="entry name" value="RibD_C"/>
</dbReference>
<dbReference type="EMBL" id="CP034885">
    <property type="protein sequence ID" value="QCI18982.1"/>
    <property type="molecule type" value="Genomic_DNA"/>
</dbReference>
<keyword evidence="4" id="KW-0521">NADP</keyword>
<dbReference type="PANTHER" id="PTHR38011:SF7">
    <property type="entry name" value="2,5-DIAMINO-6-RIBOSYLAMINO-4(3H)-PYRIMIDINONE 5'-PHOSPHATE REDUCTASE"/>
    <property type="match status" value="1"/>
</dbReference>
<feature type="domain" description="Bacterial bifunctional deaminase-reductase C-terminal" evidence="6">
    <location>
        <begin position="1"/>
        <end position="206"/>
    </location>
</feature>
<evidence type="ECO:0000256" key="2">
    <source>
        <dbReference type="ARBA" id="ARBA00013173"/>
    </source>
</evidence>
<dbReference type="GO" id="GO:0009231">
    <property type="term" value="P:riboflavin biosynthetic process"/>
    <property type="evidence" value="ECO:0007669"/>
    <property type="project" value="UniProtKB-UniPathway"/>
</dbReference>
<reference evidence="7 8" key="2">
    <citation type="submission" date="2019-05" db="EMBL/GenBank/DDBJ databases">
        <title>Genome evolution of the obligate endosymbiont Buchnera aphidicola.</title>
        <authorList>
            <person name="Moran N.A."/>
        </authorList>
    </citation>
    <scope>NUCLEOTIDE SEQUENCE [LARGE SCALE GENOMIC DNA]</scope>
    <source>
        <strain evidence="7 8">Ane</strain>
    </source>
</reference>
<evidence type="ECO:0000259" key="6">
    <source>
        <dbReference type="Pfam" id="PF01872"/>
    </source>
</evidence>
<protein>
    <recommendedName>
        <fullName evidence="2">5-amino-6-(5-phosphoribosylamino)uracil reductase</fullName>
        <ecNumber evidence="2">1.1.1.193</ecNumber>
    </recommendedName>
</protein>